<dbReference type="InterPro" id="IPR008580">
    <property type="entry name" value="PPPDE_dom"/>
</dbReference>
<sequence>MEAVRIVRVRNATNRTFRIRAAEFLGAFASECLTIPPHFDEAIPGLSVPWAPFTRNGLCIWDGEDTVRCVVGPHGGSSGDWLRLHADSWDSVAKRRWIPLKCGSWFSSGAVELELVFTERGSSKLQNVVCFEAPRSAPSDTVFLNIYDLLPSTSLANSVLDNGFTKRLGAYHAAVEVYGREWSFFKTREHDDSGIFESPTPRYHSVHVFRESINLGRTSLDIPQIDRLFSRMGCLWTGGRYDLLSNNCIHFCDAALGELGVGSVPTWARCLHEVGASLLGMVTTLGCVFPQREPEFYESTAKCPDQEAVPASRLSSRSTTYPDDDEWTVFEIK</sequence>
<comment type="similarity">
    <text evidence="1">Belongs to the DeSI family.</text>
</comment>
<reference evidence="5" key="1">
    <citation type="submission" date="2021-01" db="EMBL/GenBank/DDBJ databases">
        <authorList>
            <person name="Corre E."/>
            <person name="Pelletier E."/>
            <person name="Niang G."/>
            <person name="Scheremetjew M."/>
            <person name="Finn R."/>
            <person name="Kale V."/>
            <person name="Holt S."/>
            <person name="Cochrane G."/>
            <person name="Meng A."/>
            <person name="Brown T."/>
            <person name="Cohen L."/>
        </authorList>
    </citation>
    <scope>NUCLEOTIDE SEQUENCE</scope>
</reference>
<protein>
    <recommendedName>
        <fullName evidence="4">PPPDE domain-containing protein</fullName>
    </recommendedName>
</protein>
<gene>
    <name evidence="5" type="ORF">NSCI0253_LOCUS45074</name>
</gene>
<dbReference type="PANTHER" id="PTHR12378">
    <property type="entry name" value="DESUMOYLATING ISOPEPTIDASE"/>
    <property type="match status" value="1"/>
</dbReference>
<dbReference type="SMART" id="SM01179">
    <property type="entry name" value="DUF862"/>
    <property type="match status" value="1"/>
</dbReference>
<dbReference type="GO" id="GO:0016579">
    <property type="term" value="P:protein deubiquitination"/>
    <property type="evidence" value="ECO:0007669"/>
    <property type="project" value="TreeGrafter"/>
</dbReference>
<dbReference type="AlphaFoldDB" id="A0A7S1B070"/>
<dbReference type="GO" id="GO:0006508">
    <property type="term" value="P:proteolysis"/>
    <property type="evidence" value="ECO:0007669"/>
    <property type="project" value="UniProtKB-KW"/>
</dbReference>
<name>A0A7S1B070_NOCSC</name>
<evidence type="ECO:0000256" key="1">
    <source>
        <dbReference type="ARBA" id="ARBA00008140"/>
    </source>
</evidence>
<dbReference type="Pfam" id="PF05903">
    <property type="entry name" value="Peptidase_C97"/>
    <property type="match status" value="1"/>
</dbReference>
<keyword evidence="3" id="KW-0378">Hydrolase</keyword>
<accession>A0A7S1B070</accession>
<evidence type="ECO:0000256" key="3">
    <source>
        <dbReference type="ARBA" id="ARBA00022801"/>
    </source>
</evidence>
<organism evidence="5">
    <name type="scientific">Noctiluca scintillans</name>
    <name type="common">Sea sparkle</name>
    <name type="synonym">Red tide dinoflagellate</name>
    <dbReference type="NCBI Taxonomy" id="2966"/>
    <lineage>
        <taxon>Eukaryota</taxon>
        <taxon>Sar</taxon>
        <taxon>Alveolata</taxon>
        <taxon>Dinophyceae</taxon>
        <taxon>Noctilucales</taxon>
        <taxon>Noctilucaceae</taxon>
        <taxon>Noctiluca</taxon>
    </lineage>
</organism>
<dbReference type="GO" id="GO:0101005">
    <property type="term" value="F:deubiquitinase activity"/>
    <property type="evidence" value="ECO:0007669"/>
    <property type="project" value="TreeGrafter"/>
</dbReference>
<keyword evidence="2" id="KW-0645">Protease</keyword>
<proteinExistence type="inferred from homology"/>
<dbReference type="PROSITE" id="PS51858">
    <property type="entry name" value="PPPDE"/>
    <property type="match status" value="1"/>
</dbReference>
<dbReference type="EMBL" id="HBFQ01063677">
    <property type="protein sequence ID" value="CAD8870717.1"/>
    <property type="molecule type" value="Transcribed_RNA"/>
</dbReference>
<evidence type="ECO:0000259" key="4">
    <source>
        <dbReference type="PROSITE" id="PS51858"/>
    </source>
</evidence>
<evidence type="ECO:0000256" key="2">
    <source>
        <dbReference type="ARBA" id="ARBA00022670"/>
    </source>
</evidence>
<dbReference type="Gene3D" id="3.90.1720.30">
    <property type="entry name" value="PPPDE domains"/>
    <property type="match status" value="1"/>
</dbReference>
<feature type="domain" description="PPPDE" evidence="4">
    <location>
        <begin position="140"/>
        <end position="283"/>
    </location>
</feature>
<evidence type="ECO:0000313" key="5">
    <source>
        <dbReference type="EMBL" id="CAD8870717.1"/>
    </source>
</evidence>
<dbReference type="PANTHER" id="PTHR12378:SF80">
    <property type="entry name" value="IP06716P-RELATED"/>
    <property type="match status" value="1"/>
</dbReference>
<dbReference type="InterPro" id="IPR042266">
    <property type="entry name" value="PPPDE_sf"/>
</dbReference>